<evidence type="ECO:0000313" key="2">
    <source>
        <dbReference type="Proteomes" id="UP000183144"/>
    </source>
</evidence>
<accession>A0A1J4RTQ1</accession>
<dbReference type="Proteomes" id="UP000183144">
    <property type="component" value="Unassembled WGS sequence"/>
</dbReference>
<organism evidence="1 2">
    <name type="scientific">Candidatus Beckwithbacteria bacterium CG1_02_47_37</name>
    <dbReference type="NCBI Taxonomy" id="1805034"/>
    <lineage>
        <taxon>Bacteria</taxon>
        <taxon>Candidatus Beckwithiibacteriota</taxon>
    </lineage>
</organism>
<dbReference type="EMBL" id="MNUI01000034">
    <property type="protein sequence ID" value="OIN89333.1"/>
    <property type="molecule type" value="Genomic_DNA"/>
</dbReference>
<proteinExistence type="predicted"/>
<name>A0A1J4RTQ1_9BACT</name>
<dbReference type="SUPFAM" id="SSF46785">
    <property type="entry name" value="Winged helix' DNA-binding domain"/>
    <property type="match status" value="1"/>
</dbReference>
<evidence type="ECO:0008006" key="3">
    <source>
        <dbReference type="Google" id="ProtNLM"/>
    </source>
</evidence>
<dbReference type="InterPro" id="IPR036390">
    <property type="entry name" value="WH_DNA-bd_sf"/>
</dbReference>
<protein>
    <recommendedName>
        <fullName evidence="3">Helix-turn-helix type 11 domain-containing protein</fullName>
    </recommendedName>
</protein>
<comment type="caution">
    <text evidence="1">The sequence shown here is derived from an EMBL/GenBank/DDBJ whole genome shotgun (WGS) entry which is preliminary data.</text>
</comment>
<dbReference type="STRING" id="1805034.AUJ59_01840"/>
<dbReference type="AlphaFoldDB" id="A0A1J4RTQ1"/>
<evidence type="ECO:0000313" key="1">
    <source>
        <dbReference type="EMBL" id="OIN89333.1"/>
    </source>
</evidence>
<gene>
    <name evidence="1" type="ORF">AUJ59_01840</name>
</gene>
<reference evidence="1 2" key="1">
    <citation type="journal article" date="2016" name="Environ. Microbiol.">
        <title>Genomic resolution of a cold subsurface aquifer community provides metabolic insights for novel microbes adapted to high CO concentrations.</title>
        <authorList>
            <person name="Probst A.J."/>
            <person name="Castelle C.J."/>
            <person name="Singh A."/>
            <person name="Brown C.T."/>
            <person name="Anantharaman K."/>
            <person name="Sharon I."/>
            <person name="Hug L.A."/>
            <person name="Burstein D."/>
            <person name="Emerson J.B."/>
            <person name="Thomas B.C."/>
            <person name="Banfield J.F."/>
        </authorList>
    </citation>
    <scope>NUCLEOTIDE SEQUENCE [LARGE SCALE GENOMIC DNA]</scope>
    <source>
        <strain evidence="1">CG1_02_47_37</strain>
    </source>
</reference>
<sequence>MKIETVWCQLLYNILEKGETHFQQQILAKKLALSLSTVNHALKNLREMGAVQIGGRGGQVIDYEKILMHWANHRHLTQDIVWRQKLAGPVLEIEGLLPPGSILGAYSAVRHWFGEPPADYSTVYVYHRQPQKVIERFSGQAGKETELVCLKLSPNIPLRQETTTLAHTFVDLWSLTDWMAKDFIKRIEKEIDDLLS</sequence>